<keyword evidence="10" id="KW-1185">Reference proteome</keyword>
<dbReference type="PANTHER" id="PTHR43884:SF19">
    <property type="entry name" value="ACYL-COA DEHYDROGENASE FADE4-RELATED"/>
    <property type="match status" value="1"/>
</dbReference>
<dbReference type="Gene3D" id="1.10.540.10">
    <property type="entry name" value="Acyl-CoA dehydrogenase/oxidase, N-terminal domain"/>
    <property type="match status" value="1"/>
</dbReference>
<evidence type="ECO:0000259" key="8">
    <source>
        <dbReference type="Pfam" id="PF02770"/>
    </source>
</evidence>
<dbReference type="PANTHER" id="PTHR43884">
    <property type="entry name" value="ACYL-COA DEHYDROGENASE"/>
    <property type="match status" value="1"/>
</dbReference>
<evidence type="ECO:0000256" key="6">
    <source>
        <dbReference type="SAM" id="MobiDB-lite"/>
    </source>
</evidence>
<dbReference type="Pfam" id="PF00441">
    <property type="entry name" value="Acyl-CoA_dh_1"/>
    <property type="match status" value="1"/>
</dbReference>
<keyword evidence="4 5" id="KW-0274">FAD</keyword>
<comment type="cofactor">
    <cofactor evidence="1 5">
        <name>FAD</name>
        <dbReference type="ChEBI" id="CHEBI:57692"/>
    </cofactor>
</comment>
<dbReference type="SUPFAM" id="SSF47203">
    <property type="entry name" value="Acyl-CoA dehydrogenase C-terminal domain-like"/>
    <property type="match status" value="1"/>
</dbReference>
<dbReference type="SUPFAM" id="SSF56645">
    <property type="entry name" value="Acyl-CoA dehydrogenase NM domain-like"/>
    <property type="match status" value="1"/>
</dbReference>
<feature type="domain" description="Acyl-CoA oxidase/dehydrogenase middle" evidence="8">
    <location>
        <begin position="139"/>
        <end position="234"/>
    </location>
</feature>
<keyword evidence="3 5" id="KW-0285">Flavoprotein</keyword>
<dbReference type="EMBL" id="JANCPR020000017">
    <property type="protein sequence ID" value="MDJ1133923.1"/>
    <property type="molecule type" value="Genomic_DNA"/>
</dbReference>
<reference evidence="9 10" key="1">
    <citation type="submission" date="2023-05" db="EMBL/GenBank/DDBJ databases">
        <title>Streptantibioticus silvisoli sp. nov., acidotolerant actinomycetes 1 from pine litter.</title>
        <authorList>
            <person name="Swiecimska M."/>
            <person name="Golinska P."/>
            <person name="Sangal V."/>
            <person name="Wachnowicz B."/>
            <person name="Goodfellow M."/>
        </authorList>
    </citation>
    <scope>NUCLEOTIDE SEQUENCE [LARGE SCALE GENOMIC DNA]</scope>
    <source>
        <strain evidence="9 10">DSM 42109</strain>
    </source>
</reference>
<dbReference type="RefSeq" id="WP_274041678.1">
    <property type="nucleotide sequence ID" value="NZ_JANCPR020000017.1"/>
</dbReference>
<gene>
    <name evidence="9" type="ORF">NMN56_018505</name>
</gene>
<dbReference type="Gene3D" id="2.40.110.10">
    <property type="entry name" value="Butyryl-CoA Dehydrogenase, subunit A, domain 2"/>
    <property type="match status" value="1"/>
</dbReference>
<dbReference type="Proteomes" id="UP001214441">
    <property type="component" value="Unassembled WGS sequence"/>
</dbReference>
<dbReference type="InterPro" id="IPR009100">
    <property type="entry name" value="AcylCoA_DH/oxidase_NM_dom_sf"/>
</dbReference>
<dbReference type="Pfam" id="PF02770">
    <property type="entry name" value="Acyl-CoA_dh_M"/>
    <property type="match status" value="1"/>
</dbReference>
<evidence type="ECO:0000256" key="3">
    <source>
        <dbReference type="ARBA" id="ARBA00022630"/>
    </source>
</evidence>
<dbReference type="InterPro" id="IPR006091">
    <property type="entry name" value="Acyl-CoA_Oxase/DH_mid-dom"/>
</dbReference>
<organism evidence="9 10">
    <name type="scientific">Streptomyces iconiensis</name>
    <dbReference type="NCBI Taxonomy" id="1384038"/>
    <lineage>
        <taxon>Bacteria</taxon>
        <taxon>Bacillati</taxon>
        <taxon>Actinomycetota</taxon>
        <taxon>Actinomycetes</taxon>
        <taxon>Kitasatosporales</taxon>
        <taxon>Streptomycetaceae</taxon>
        <taxon>Streptomyces</taxon>
    </lineage>
</organism>
<comment type="caution">
    <text evidence="9">The sequence shown here is derived from an EMBL/GenBank/DDBJ whole genome shotgun (WGS) entry which is preliminary data.</text>
</comment>
<protein>
    <submittedName>
        <fullName evidence="9">Acyl-CoA dehydrogenase</fullName>
    </submittedName>
</protein>
<proteinExistence type="inferred from homology"/>
<sequence length="627" mass="66586">MTVLSERLAADGPEDPAADRWPLAQRLDARLGDPTDGSGPLSYATAAREDTGEEFPAGACAALDRLGVQHFYVPAQYGGALTGLPQLLEIVRTLARRDLTTAIGHGKTFLGAVCIWVAEDRAGAARLAELVRAGEPVSLGLTERTHGSDLMAGEVVADRTARGYRITGEKWLINNATRGRLVCLLARTRAEGGPRGFSLLLVDKNELPAGTYRTLPKVRTLGIRGADISGIAFDGAPVGRECLVGREGEGPETVLKSLQITRSLCTALSLGAADHGLRLAYGFAAGRELYGRRLLDLPMARRTLAESYADLLATEALSTVAARSIHTLPGELSVTSAVAKYLVPTVVDDLVARLRGVLGARSFLADHYAHGRFQKLERDHRIVGIFDGNTMVNLYALTAQFRTLARNHPRDWTGSVERTATFSLGHPLPELRPERLSLLVRRGSTLMGSLPASAEALAAAAGRDPSLTRAARLALRLVGAAAELHARMGAARLVPGGAPVESFDLARGYSVCFAAACALGLWRHNGFLSPGAPESGAPGSATRGAAAPGAGTRQCWLEGVLDRLLSRLEEAVPGCTGPLPRSRSTREAEEEAREPLYERLLAGMAGQYEAGELFSLLPCRIAEGPPC</sequence>
<name>A0ABT6ZXY4_9ACTN</name>
<evidence type="ECO:0000256" key="2">
    <source>
        <dbReference type="ARBA" id="ARBA00009347"/>
    </source>
</evidence>
<evidence type="ECO:0000313" key="10">
    <source>
        <dbReference type="Proteomes" id="UP001214441"/>
    </source>
</evidence>
<dbReference type="InterPro" id="IPR037069">
    <property type="entry name" value="AcylCoA_DH/ox_N_sf"/>
</dbReference>
<feature type="region of interest" description="Disordered" evidence="6">
    <location>
        <begin position="1"/>
        <end position="20"/>
    </location>
</feature>
<accession>A0ABT6ZXY4</accession>
<dbReference type="InterPro" id="IPR036250">
    <property type="entry name" value="AcylCo_DH-like_C"/>
</dbReference>
<dbReference type="CDD" id="cd00567">
    <property type="entry name" value="ACAD"/>
    <property type="match status" value="1"/>
</dbReference>
<evidence type="ECO:0000259" key="7">
    <source>
        <dbReference type="Pfam" id="PF00441"/>
    </source>
</evidence>
<evidence type="ECO:0000313" key="9">
    <source>
        <dbReference type="EMBL" id="MDJ1133923.1"/>
    </source>
</evidence>
<evidence type="ECO:0000256" key="5">
    <source>
        <dbReference type="RuleBase" id="RU362125"/>
    </source>
</evidence>
<evidence type="ECO:0000256" key="4">
    <source>
        <dbReference type="ARBA" id="ARBA00022827"/>
    </source>
</evidence>
<dbReference type="InterPro" id="IPR046373">
    <property type="entry name" value="Acyl-CoA_Oxase/DH_mid-dom_sf"/>
</dbReference>
<evidence type="ECO:0000256" key="1">
    <source>
        <dbReference type="ARBA" id="ARBA00001974"/>
    </source>
</evidence>
<feature type="domain" description="Acyl-CoA dehydrogenase/oxidase C-terminal" evidence="7">
    <location>
        <begin position="248"/>
        <end position="394"/>
    </location>
</feature>
<keyword evidence="5" id="KW-0560">Oxidoreductase</keyword>
<dbReference type="InterPro" id="IPR009075">
    <property type="entry name" value="AcylCo_DH/oxidase_C"/>
</dbReference>
<comment type="similarity">
    <text evidence="2 5">Belongs to the acyl-CoA dehydrogenase family.</text>
</comment>
<dbReference type="Gene3D" id="1.20.140.10">
    <property type="entry name" value="Butyryl-CoA Dehydrogenase, subunit A, domain 3"/>
    <property type="match status" value="1"/>
</dbReference>